<dbReference type="RefSeq" id="WP_249997325.1">
    <property type="nucleotide sequence ID" value="NZ_CP116221.1"/>
</dbReference>
<organism evidence="1 2">
    <name type="scientific">Psychroserpens ponticola</name>
    <dbReference type="NCBI Taxonomy" id="2932268"/>
    <lineage>
        <taxon>Bacteria</taxon>
        <taxon>Pseudomonadati</taxon>
        <taxon>Bacteroidota</taxon>
        <taxon>Flavobacteriia</taxon>
        <taxon>Flavobacteriales</taxon>
        <taxon>Flavobacteriaceae</taxon>
        <taxon>Psychroserpens</taxon>
    </lineage>
</organism>
<evidence type="ECO:0000313" key="1">
    <source>
        <dbReference type="EMBL" id="WCO03634.1"/>
    </source>
</evidence>
<dbReference type="EMBL" id="CP116221">
    <property type="protein sequence ID" value="WCO03634.1"/>
    <property type="molecule type" value="Genomic_DNA"/>
</dbReference>
<keyword evidence="2" id="KW-1185">Reference proteome</keyword>
<evidence type="ECO:0000313" key="2">
    <source>
        <dbReference type="Proteomes" id="UP001202717"/>
    </source>
</evidence>
<gene>
    <name evidence="1" type="ORF">MUN68_009005</name>
</gene>
<proteinExistence type="predicted"/>
<sequence length="189" mass="21925">MKARKRIENIENIEFLKPDLLAEIKPNFGLGGFNFNQNIKDFEQNWTYSYFEKEIKNGLNFKLDENYFYLSINTKNNEIQFDIDLFSGKLSSIICGKGYKGKLDIGVGIGSSVKDALKKDNSLGYNLDTDWIDRTPFDGLIIHVPQKLQTKCWDCASRGIELPDFEIEQIELIDLDFAKEFFEGELYFE</sequence>
<evidence type="ECO:0008006" key="3">
    <source>
        <dbReference type="Google" id="ProtNLM"/>
    </source>
</evidence>
<name>A0ABY7S374_9FLAO</name>
<dbReference type="Proteomes" id="UP001202717">
    <property type="component" value="Chromosome"/>
</dbReference>
<reference evidence="1 2" key="1">
    <citation type="submission" date="2023-01" db="EMBL/GenBank/DDBJ databases">
        <title>Psychroserpens ponticola sp. nov., isolated from seawater.</title>
        <authorList>
            <person name="Kristyanto S."/>
            <person name="Jung J."/>
            <person name="Kim J.M."/>
            <person name="Jeon C.O."/>
        </authorList>
    </citation>
    <scope>NUCLEOTIDE SEQUENCE [LARGE SCALE GENOMIC DNA]</scope>
    <source>
        <strain evidence="1 2">MSW6</strain>
    </source>
</reference>
<protein>
    <recommendedName>
        <fullName evidence="3">SMI1/KNR4 family protein</fullName>
    </recommendedName>
</protein>
<accession>A0ABY7S374</accession>